<evidence type="ECO:0000313" key="2">
    <source>
        <dbReference type="EMBL" id="CAA6819714.1"/>
    </source>
</evidence>
<dbReference type="Pfam" id="PF13098">
    <property type="entry name" value="Thioredoxin_2"/>
    <property type="match status" value="1"/>
</dbReference>
<dbReference type="Gene3D" id="3.40.30.10">
    <property type="entry name" value="Glutaredoxin"/>
    <property type="match status" value="1"/>
</dbReference>
<reference evidence="2" key="1">
    <citation type="submission" date="2020-01" db="EMBL/GenBank/DDBJ databases">
        <authorList>
            <person name="Meier V. D."/>
            <person name="Meier V D."/>
        </authorList>
    </citation>
    <scope>NUCLEOTIDE SEQUENCE</scope>
    <source>
        <strain evidence="2">HLG_WM_MAG_06</strain>
    </source>
</reference>
<organism evidence="2">
    <name type="scientific">uncultured Sulfurovum sp</name>
    <dbReference type="NCBI Taxonomy" id="269237"/>
    <lineage>
        <taxon>Bacteria</taxon>
        <taxon>Pseudomonadati</taxon>
        <taxon>Campylobacterota</taxon>
        <taxon>Epsilonproteobacteria</taxon>
        <taxon>Campylobacterales</taxon>
        <taxon>Sulfurovaceae</taxon>
        <taxon>Sulfurovum</taxon>
        <taxon>environmental samples</taxon>
    </lineage>
</organism>
<dbReference type="PROSITE" id="PS51352">
    <property type="entry name" value="THIOREDOXIN_2"/>
    <property type="match status" value="1"/>
</dbReference>
<protein>
    <submittedName>
        <fullName evidence="2">Cytochrome c-type biogenesis protein DsbD, protein-disulfide reductase</fullName>
    </submittedName>
</protein>
<accession>A0A6S6TK27</accession>
<dbReference type="SUPFAM" id="SSF52833">
    <property type="entry name" value="Thioredoxin-like"/>
    <property type="match status" value="1"/>
</dbReference>
<dbReference type="AlphaFoldDB" id="A0A6S6TK27"/>
<proteinExistence type="predicted"/>
<sequence length="173" mass="20312">MKNIFRLIGILAILGATSFYIWKSDNKETSTLEKVEKITTASILNKEIKPIFHEVKTLARLEFFKIDAMINKKFLLLYFHTNSCYYCEKMKNITFADSRVQKELKTNYIVVSVNYSKFKQSFKKQFPLGGTPAIFFFDKEGKQITDENFYGYQSAEDFYNKIERLAKVEKPTK</sequence>
<feature type="domain" description="Thioredoxin" evidence="1">
    <location>
        <begin position="29"/>
        <end position="167"/>
    </location>
</feature>
<dbReference type="InterPro" id="IPR013766">
    <property type="entry name" value="Thioredoxin_domain"/>
</dbReference>
<dbReference type="InterPro" id="IPR036249">
    <property type="entry name" value="Thioredoxin-like_sf"/>
</dbReference>
<evidence type="ECO:0000259" key="1">
    <source>
        <dbReference type="PROSITE" id="PS51352"/>
    </source>
</evidence>
<name>A0A6S6TK27_9BACT</name>
<dbReference type="InterPro" id="IPR012336">
    <property type="entry name" value="Thioredoxin-like_fold"/>
</dbReference>
<gene>
    <name evidence="2" type="ORF">HELGO_WM1401</name>
</gene>
<dbReference type="EMBL" id="CACVAP010000093">
    <property type="protein sequence ID" value="CAA6819714.1"/>
    <property type="molecule type" value="Genomic_DNA"/>
</dbReference>